<evidence type="ECO:0000313" key="5">
    <source>
        <dbReference type="EMBL" id="ABS03981.1"/>
    </source>
</evidence>
<dbReference type="InterPro" id="IPR002347">
    <property type="entry name" value="SDR_fam"/>
</dbReference>
<proteinExistence type="inferred from homology"/>
<dbReference type="AlphaFoldDB" id="A6WAZ2"/>
<dbReference type="InterPro" id="IPR036291">
    <property type="entry name" value="NAD(P)-bd_dom_sf"/>
</dbReference>
<accession>A6WAZ2</accession>
<evidence type="ECO:0000313" key="6">
    <source>
        <dbReference type="Proteomes" id="UP000001116"/>
    </source>
</evidence>
<name>A6WAZ2_KINRD</name>
<dbReference type="STRING" id="266940.Krad_2506"/>
<gene>
    <name evidence="5" type="ordered locus">Krad_2506</name>
</gene>
<dbReference type="Gene3D" id="3.40.50.720">
    <property type="entry name" value="NAD(P)-binding Rossmann-like Domain"/>
    <property type="match status" value="1"/>
</dbReference>
<evidence type="ECO:0000256" key="2">
    <source>
        <dbReference type="ARBA" id="ARBA00023002"/>
    </source>
</evidence>
<protein>
    <submittedName>
        <fullName evidence="5">Short-chain dehydrogenase/reductase SDR</fullName>
    </submittedName>
</protein>
<organism evidence="5 6">
    <name type="scientific">Kineococcus radiotolerans (strain ATCC BAA-149 / DSM 14245 / SRS30216)</name>
    <dbReference type="NCBI Taxonomy" id="266940"/>
    <lineage>
        <taxon>Bacteria</taxon>
        <taxon>Bacillati</taxon>
        <taxon>Actinomycetota</taxon>
        <taxon>Actinomycetes</taxon>
        <taxon>Kineosporiales</taxon>
        <taxon>Kineosporiaceae</taxon>
        <taxon>Kineococcus</taxon>
    </lineage>
</organism>
<dbReference type="OrthoDB" id="3571370at2"/>
<evidence type="ECO:0000256" key="1">
    <source>
        <dbReference type="ARBA" id="ARBA00006484"/>
    </source>
</evidence>
<dbReference type="InterPro" id="IPR020904">
    <property type="entry name" value="Sc_DH/Rdtase_CS"/>
</dbReference>
<dbReference type="PRINTS" id="PR00080">
    <property type="entry name" value="SDRFAMILY"/>
</dbReference>
<dbReference type="PANTHER" id="PTHR48107:SF7">
    <property type="entry name" value="RE15974P"/>
    <property type="match status" value="1"/>
</dbReference>
<dbReference type="PANTHER" id="PTHR48107">
    <property type="entry name" value="NADPH-DEPENDENT ALDEHYDE REDUCTASE-LIKE PROTEIN, CHLOROPLASTIC-RELATED"/>
    <property type="match status" value="1"/>
</dbReference>
<dbReference type="KEGG" id="kra:Krad_2506"/>
<evidence type="ECO:0000256" key="3">
    <source>
        <dbReference type="RuleBase" id="RU000363"/>
    </source>
</evidence>
<dbReference type="PRINTS" id="PR00081">
    <property type="entry name" value="GDHRDH"/>
</dbReference>
<keyword evidence="6" id="KW-1185">Reference proteome</keyword>
<keyword evidence="2" id="KW-0560">Oxidoreductase</keyword>
<reference evidence="6" key="1">
    <citation type="journal article" date="2008" name="PLoS ONE">
        <title>Survival in nuclear waste, extreme resistance, and potential applications gleaned from the genome sequence of Kineococcus radiotolerans SRS30216.</title>
        <authorList>
            <person name="Bagwell C.E."/>
            <person name="Bhat S."/>
            <person name="Hawkins G.M."/>
            <person name="Smith B.W."/>
            <person name="Biswas T."/>
            <person name="Hoover T.R."/>
            <person name="Saunders E."/>
            <person name="Han C.S."/>
            <person name="Tsodikov O.V."/>
            <person name="Shimkets L.J."/>
        </authorList>
    </citation>
    <scope>NUCLEOTIDE SEQUENCE [LARGE SCALE GENOMIC DNA]</scope>
    <source>
        <strain evidence="6">ATCC BAA-149 / DSM 14245 / SRS30216</strain>
    </source>
</reference>
<sequence length="260" mass="27080">MSDLSGQTALVTGAARGIGRAIAVRYASLGAQVVVNYHADAAAAHATVAQIEASGGRAVAVQGDVAVTADLDRLFATTLEHYGRLDVVVANAGREVISQPVIDVADADFDALVAVNVRGAFFTLQRGAKLVAYGGRLIYIGSSTTVSPHPGTGLYSASKVFAQQLVRVLAMELGARDVTVNTILPTATAGAGVFTDVVEGDEFHRVTPRSGPWVDAEAPLRTQPMPRSTSRVRWLDGSVDSPCSSPEGRCSERAGPLHVS</sequence>
<dbReference type="RefSeq" id="WP_012087804.1">
    <property type="nucleotide sequence ID" value="NC_009664.2"/>
</dbReference>
<comment type="similarity">
    <text evidence="1 3">Belongs to the short-chain dehydrogenases/reductases (SDR) family.</text>
</comment>
<dbReference type="EMBL" id="CP000750">
    <property type="protein sequence ID" value="ABS03981.1"/>
    <property type="molecule type" value="Genomic_DNA"/>
</dbReference>
<dbReference type="GO" id="GO:0016614">
    <property type="term" value="F:oxidoreductase activity, acting on CH-OH group of donors"/>
    <property type="evidence" value="ECO:0007669"/>
    <property type="project" value="UniProtKB-ARBA"/>
</dbReference>
<dbReference type="SUPFAM" id="SSF51735">
    <property type="entry name" value="NAD(P)-binding Rossmann-fold domains"/>
    <property type="match status" value="1"/>
</dbReference>
<dbReference type="HOGENOM" id="CLU_010194_1_3_11"/>
<dbReference type="Pfam" id="PF00106">
    <property type="entry name" value="adh_short"/>
    <property type="match status" value="1"/>
</dbReference>
<evidence type="ECO:0000256" key="4">
    <source>
        <dbReference type="SAM" id="MobiDB-lite"/>
    </source>
</evidence>
<dbReference type="eggNOG" id="COG1028">
    <property type="taxonomic scope" value="Bacteria"/>
</dbReference>
<dbReference type="Proteomes" id="UP000001116">
    <property type="component" value="Chromosome"/>
</dbReference>
<feature type="region of interest" description="Disordered" evidence="4">
    <location>
        <begin position="208"/>
        <end position="260"/>
    </location>
</feature>
<dbReference type="PROSITE" id="PS00061">
    <property type="entry name" value="ADH_SHORT"/>
    <property type="match status" value="1"/>
</dbReference>